<name>A0A0L0DW60_THETB</name>
<dbReference type="Proteomes" id="UP000054408">
    <property type="component" value="Unassembled WGS sequence"/>
</dbReference>
<dbReference type="EMBL" id="GL349441">
    <property type="protein sequence ID" value="KNC56455.1"/>
    <property type="molecule type" value="Genomic_DNA"/>
</dbReference>
<reference evidence="3 4" key="1">
    <citation type="submission" date="2010-05" db="EMBL/GenBank/DDBJ databases">
        <title>The Genome Sequence of Thecamonas trahens ATCC 50062.</title>
        <authorList>
            <consortium name="The Broad Institute Genome Sequencing Platform"/>
            <person name="Russ C."/>
            <person name="Cuomo C."/>
            <person name="Shea T."/>
            <person name="Young S.K."/>
            <person name="Zeng Q."/>
            <person name="Koehrsen M."/>
            <person name="Haas B."/>
            <person name="Borodovsky M."/>
            <person name="Guigo R."/>
            <person name="Alvarado L."/>
            <person name="Berlin A."/>
            <person name="Bochicchio J."/>
            <person name="Borenstein D."/>
            <person name="Chapman S."/>
            <person name="Chen Z."/>
            <person name="Freedman E."/>
            <person name="Gellesch M."/>
            <person name="Goldberg J."/>
            <person name="Griggs A."/>
            <person name="Gujja S."/>
            <person name="Heilman E."/>
            <person name="Heiman D."/>
            <person name="Hepburn T."/>
            <person name="Howarth C."/>
            <person name="Jen D."/>
            <person name="Larson L."/>
            <person name="Mehta T."/>
            <person name="Park D."/>
            <person name="Pearson M."/>
            <person name="Roberts A."/>
            <person name="Saif S."/>
            <person name="Shenoy N."/>
            <person name="Sisk P."/>
            <person name="Stolte C."/>
            <person name="Sykes S."/>
            <person name="Thomson T."/>
            <person name="Walk T."/>
            <person name="White J."/>
            <person name="Yandava C."/>
            <person name="Burger G."/>
            <person name="Gray M.W."/>
            <person name="Holland P.W.H."/>
            <person name="King N."/>
            <person name="Lang F.B.F."/>
            <person name="Roger A.J."/>
            <person name="Ruiz-Trillo I."/>
            <person name="Lander E."/>
            <person name="Nusbaum C."/>
        </authorList>
    </citation>
    <scope>NUCLEOTIDE SEQUENCE [LARGE SCALE GENOMIC DNA]</scope>
    <source>
        <strain evidence="3 4">ATCC 50062</strain>
    </source>
</reference>
<evidence type="ECO:0000256" key="1">
    <source>
        <dbReference type="SAM" id="Coils"/>
    </source>
</evidence>
<gene>
    <name evidence="3" type="ORF">AMSG_11710</name>
</gene>
<organism evidence="3 4">
    <name type="scientific">Thecamonas trahens ATCC 50062</name>
    <dbReference type="NCBI Taxonomy" id="461836"/>
    <lineage>
        <taxon>Eukaryota</taxon>
        <taxon>Apusozoa</taxon>
        <taxon>Apusomonadida</taxon>
        <taxon>Apusomonadidae</taxon>
        <taxon>Thecamonas</taxon>
    </lineage>
</organism>
<keyword evidence="4" id="KW-1185">Reference proteome</keyword>
<feature type="compositionally biased region" description="Low complexity" evidence="2">
    <location>
        <begin position="53"/>
        <end position="62"/>
    </location>
</feature>
<dbReference type="RefSeq" id="XP_013761003.1">
    <property type="nucleotide sequence ID" value="XM_013905549.1"/>
</dbReference>
<dbReference type="AlphaFoldDB" id="A0A0L0DW60"/>
<evidence type="ECO:0000256" key="2">
    <source>
        <dbReference type="SAM" id="MobiDB-lite"/>
    </source>
</evidence>
<protein>
    <submittedName>
        <fullName evidence="3">Uncharacterized protein</fullName>
    </submittedName>
</protein>
<feature type="coiled-coil region" evidence="1">
    <location>
        <begin position="517"/>
        <end position="551"/>
    </location>
</feature>
<sequence>MSYFGSPMMYSPQGYGYPRGMMMTSPSSTISTVPTSPATPSSPREQTSGNSDAAALTRAAATEYDSPSAPPPTMDQLNLTPVLTSGTVSREENEYAAQVAHAKASIHAALESLGEIPVPSKAFDDVLLSDQLDSALPSAPSILPDNAEAIDAIRSAPDAGTPRTTFAGVRARIATLTTDSALSPSKLPLVNKLGAYVDEAAAAIDGSRDVAGETAFCAAVSQLLDKIEGVPSAHLAPEVLEEAHAVDAQCGVFEEKRAVEDWTLACEQEETDLYTKVEAVLAKTGEAQAVNAETYETLTAFKVIPAELDVDSVRALIAKVEAQLVAMRDAVRAGHRAGAMLSEGVSRYLDSCRKSQVAAAATVDRISAHIASLINDLGDAHMSLWKETKRVNVVEGTMDLIAKKIRVNDVLAEGEEEEAARILTDARAHLAVTGLTNETNGDVSADLADLAQARLATVVEELFNMMAARLALTARKHAKLAFAAFAVESSIEILKQEREGVLVKKQRSNAAQRADWVAQCSREVAEIEDRIASEERRLVEALRDRMAAREAWVFLFDALASLDLPPHYVDQLDTIKAAWDSELEQLKDVETRHLARVELEDQLDATFLSASFNTSH</sequence>
<keyword evidence="1" id="KW-0175">Coiled coil</keyword>
<evidence type="ECO:0000313" key="3">
    <source>
        <dbReference type="EMBL" id="KNC56455.1"/>
    </source>
</evidence>
<evidence type="ECO:0000313" key="4">
    <source>
        <dbReference type="Proteomes" id="UP000054408"/>
    </source>
</evidence>
<feature type="region of interest" description="Disordered" evidence="2">
    <location>
        <begin position="26"/>
        <end position="78"/>
    </location>
</feature>
<proteinExistence type="predicted"/>
<accession>A0A0L0DW60</accession>
<dbReference type="GeneID" id="25569625"/>
<feature type="compositionally biased region" description="Low complexity" evidence="2">
    <location>
        <begin position="26"/>
        <end position="43"/>
    </location>
</feature>